<dbReference type="Gene3D" id="3.40.50.720">
    <property type="entry name" value="NAD(P)-binding Rossmann-like Domain"/>
    <property type="match status" value="1"/>
</dbReference>
<feature type="domain" description="3-hydroxyacyl-CoA dehydrogenase C-terminal" evidence="5">
    <location>
        <begin position="616"/>
        <end position="697"/>
    </location>
</feature>
<keyword evidence="2" id="KW-0560">Oxidoreductase</keyword>
<dbReference type="PANTHER" id="PTHR48075">
    <property type="entry name" value="3-HYDROXYACYL-COA DEHYDROGENASE FAMILY PROTEIN"/>
    <property type="match status" value="1"/>
</dbReference>
<keyword evidence="8" id="KW-1185">Reference proteome</keyword>
<evidence type="ECO:0000256" key="2">
    <source>
        <dbReference type="ARBA" id="ARBA00023002"/>
    </source>
</evidence>
<comment type="caution">
    <text evidence="7">The sequence shown here is derived from an EMBL/GenBank/DDBJ whole genome shotgun (WGS) entry which is preliminary data.</text>
</comment>
<feature type="coiled-coil region" evidence="3">
    <location>
        <begin position="314"/>
        <end position="374"/>
    </location>
</feature>
<evidence type="ECO:0000259" key="5">
    <source>
        <dbReference type="Pfam" id="PF00725"/>
    </source>
</evidence>
<dbReference type="GO" id="GO:0070403">
    <property type="term" value="F:NAD+ binding"/>
    <property type="evidence" value="ECO:0007669"/>
    <property type="project" value="InterPro"/>
</dbReference>
<accession>A0AA36JRJ2</accession>
<dbReference type="SUPFAM" id="SSF51735">
    <property type="entry name" value="NAD(P)-binding Rossmann-fold domains"/>
    <property type="match status" value="1"/>
</dbReference>
<dbReference type="GO" id="GO:0006631">
    <property type="term" value="P:fatty acid metabolic process"/>
    <property type="evidence" value="ECO:0007669"/>
    <property type="project" value="InterPro"/>
</dbReference>
<sequence>MDELLMLLKAKGAGRMSAFDFRPRHGPREGGWFFHQGTRKSCESSETCLPRLELPAAGWESMERPYDPSFYYFLAGSPAFACCEGLGFAFFVRTSRQADKGNSTQSITLSLPGFASGAKPRSGDMEPVTLQAEVPEGVGPGVNFNVSTPDGQVLQLTCPDEVCAGMMVSFAYYPIEAADESGGVRLHDDDRRRLEEGAAIAAARQEELNAAGVVMAVPPPPMEEFEGFSFPAASFAAGQNAIVTRSSGEESGCYILEVFLTALGPLYTVYLGQAEDGEYVTKNCEESDLRPQLGSLQRLPAFASSSRAVRFARAARLLRQLRNSRSRAQAAEMKLQEPPLECGKEVASAQAARLEEKMLELKALKERLAEQMQAEDEVSPSSLRVLELVASTSMSNRWAPPLWRAASAARTPRARACASAAAALPARVGVVGCGQMGTGIAIVAARHPRLEVVALDAFPASLERSKAFVAEWAAKEAKKGRMSETEVADFLELLSFGSLKDEAFLRAVVPGLDFVIEAVSEDLEVKQSCYGALEAAGLREQSILASNTSSISITKLASQVSRPERVIGMHFMNPVPVMPLVEVIRGLRTDEATLQSTLRLCRAMKKEHSTSEDRPGFIANRVLMPYINEAVFALQDGVGTAEDIDKTLKLGTNVPMGPLTLADFIGLDTCLSIMRVLHRDLGDSKYRPAPLLVNYVAPGTRWALEMAQEPVTADEVRLARECAELRRWAAKLEKLAAAKAQREAARKREIRKTKQLEVITARLHQEVVRRSKSKKEMVETKAARAAKPKAEAVSAAPSSNETKASPEKEKKKPGVPWAIKPSMSERDKAYAQKTQVFITRFLMRRDGFAKYDLNNIVCH</sequence>
<feature type="domain" description="3-hydroxyacyl-CoA dehydrogenase NAD binding" evidence="6">
    <location>
        <begin position="428"/>
        <end position="607"/>
    </location>
</feature>
<dbReference type="Gene3D" id="1.10.1040.10">
    <property type="entry name" value="N-(1-d-carboxylethyl)-l-norvaline Dehydrogenase, domain 2"/>
    <property type="match status" value="1"/>
</dbReference>
<evidence type="ECO:0000313" key="7">
    <source>
        <dbReference type="EMBL" id="CAJ1411070.1"/>
    </source>
</evidence>
<evidence type="ECO:0000256" key="1">
    <source>
        <dbReference type="ARBA" id="ARBA00005005"/>
    </source>
</evidence>
<name>A0AA36JRJ2_9DINO</name>
<keyword evidence="3" id="KW-0175">Coiled coil</keyword>
<feature type="compositionally biased region" description="Basic and acidic residues" evidence="4">
    <location>
        <begin position="770"/>
        <end position="782"/>
    </location>
</feature>
<evidence type="ECO:0008006" key="9">
    <source>
        <dbReference type="Google" id="ProtNLM"/>
    </source>
</evidence>
<dbReference type="GO" id="GO:0016616">
    <property type="term" value="F:oxidoreductase activity, acting on the CH-OH group of donors, NAD or NADP as acceptor"/>
    <property type="evidence" value="ECO:0007669"/>
    <property type="project" value="InterPro"/>
</dbReference>
<dbReference type="Pfam" id="PF00725">
    <property type="entry name" value="3HCDH"/>
    <property type="match status" value="1"/>
</dbReference>
<dbReference type="FunFam" id="3.40.50.720:FF:000009">
    <property type="entry name" value="Fatty oxidation complex, alpha subunit"/>
    <property type="match status" value="1"/>
</dbReference>
<dbReference type="Proteomes" id="UP001178507">
    <property type="component" value="Unassembled WGS sequence"/>
</dbReference>
<dbReference type="InterPro" id="IPR008927">
    <property type="entry name" value="6-PGluconate_DH-like_C_sf"/>
</dbReference>
<reference evidence="7" key="1">
    <citation type="submission" date="2023-08" db="EMBL/GenBank/DDBJ databases">
        <authorList>
            <person name="Chen Y."/>
            <person name="Shah S."/>
            <person name="Dougan E. K."/>
            <person name="Thang M."/>
            <person name="Chan C."/>
        </authorList>
    </citation>
    <scope>NUCLEOTIDE SEQUENCE</scope>
</reference>
<comment type="pathway">
    <text evidence="1">Lipid metabolism; fatty acid beta-oxidation.</text>
</comment>
<evidence type="ECO:0000256" key="3">
    <source>
        <dbReference type="SAM" id="Coils"/>
    </source>
</evidence>
<gene>
    <name evidence="7" type="ORF">EVOR1521_LOCUS31738</name>
</gene>
<dbReference type="Pfam" id="PF02737">
    <property type="entry name" value="3HCDH_N"/>
    <property type="match status" value="1"/>
</dbReference>
<protein>
    <recommendedName>
        <fullName evidence="9">3-hydroxyacyl-CoA dehydrogenase</fullName>
    </recommendedName>
</protein>
<dbReference type="InterPro" id="IPR036291">
    <property type="entry name" value="NAD(P)-bd_dom_sf"/>
</dbReference>
<dbReference type="PANTHER" id="PTHR48075:SF5">
    <property type="entry name" value="3-HYDROXYBUTYRYL-COA DEHYDROGENASE"/>
    <property type="match status" value="1"/>
</dbReference>
<organism evidence="7 8">
    <name type="scientific">Effrenium voratum</name>
    <dbReference type="NCBI Taxonomy" id="2562239"/>
    <lineage>
        <taxon>Eukaryota</taxon>
        <taxon>Sar</taxon>
        <taxon>Alveolata</taxon>
        <taxon>Dinophyceae</taxon>
        <taxon>Suessiales</taxon>
        <taxon>Symbiodiniaceae</taxon>
        <taxon>Effrenium</taxon>
    </lineage>
</organism>
<feature type="region of interest" description="Disordered" evidence="4">
    <location>
        <begin position="770"/>
        <end position="820"/>
    </location>
</feature>
<dbReference type="InterPro" id="IPR013328">
    <property type="entry name" value="6PGD_dom2"/>
</dbReference>
<evidence type="ECO:0000259" key="6">
    <source>
        <dbReference type="Pfam" id="PF02737"/>
    </source>
</evidence>
<evidence type="ECO:0000313" key="8">
    <source>
        <dbReference type="Proteomes" id="UP001178507"/>
    </source>
</evidence>
<dbReference type="EMBL" id="CAUJNA010003854">
    <property type="protein sequence ID" value="CAJ1411070.1"/>
    <property type="molecule type" value="Genomic_DNA"/>
</dbReference>
<evidence type="ECO:0000256" key="4">
    <source>
        <dbReference type="SAM" id="MobiDB-lite"/>
    </source>
</evidence>
<dbReference type="InterPro" id="IPR006108">
    <property type="entry name" value="3HC_DH_C"/>
</dbReference>
<dbReference type="InterPro" id="IPR006176">
    <property type="entry name" value="3-OHacyl-CoA_DH_NAD-bd"/>
</dbReference>
<proteinExistence type="predicted"/>
<dbReference type="AlphaFoldDB" id="A0AA36JRJ2"/>
<dbReference type="SUPFAM" id="SSF48179">
    <property type="entry name" value="6-phosphogluconate dehydrogenase C-terminal domain-like"/>
    <property type="match status" value="1"/>
</dbReference>